<proteinExistence type="inferred from homology"/>
<comment type="cofactor">
    <cofactor evidence="3">
        <name>Mg(2+)</name>
        <dbReference type="ChEBI" id="CHEBI:18420"/>
    </cofactor>
    <text evidence="3">Binds 2 magnesium ions per subunit.</text>
</comment>
<sequence length="359" mass="38103">MTSYADRVRGCLVYGAVGDAIGAQVELLGWPQIQERFGPKGVVGLAPDSPFTDDTQMTLFTVEGLIRHSTRGRPLGSGALAATVRNAYLRWWWTQTGQTLTRPASSLDGWLAHDRRLHVRRGPGKTCLSALASGAFGSVEEPINNSKGCGAVMRAAPVGLYARNPERLRETYRAGCAIGALTHGHPDGWGPAGALACMTALLTHDAPILDAARTTLELVSGNTAALLGRAVSLAASRTVTRESVEKELGGGWTGDEALAIAVACAGAFDDPKEAILAAANHSGDSDSTGAICGNLIGALHGFGENGAGVLPCEWLDALRDRDLVRQVAEDFVFDLTENPWNDFTGDEVPRWWRLRYPGS</sequence>
<feature type="binding site" evidence="3">
    <location>
        <position position="287"/>
    </location>
    <ligand>
        <name>Mg(2+)</name>
        <dbReference type="ChEBI" id="CHEBI:18420"/>
        <label>1</label>
    </ligand>
</feature>
<dbReference type="Pfam" id="PF03747">
    <property type="entry name" value="ADP_ribosyl_GH"/>
    <property type="match status" value="1"/>
</dbReference>
<dbReference type="AlphaFoldDB" id="E5XPH2"/>
<evidence type="ECO:0000313" key="4">
    <source>
        <dbReference type="EMBL" id="EFV13755.1"/>
    </source>
</evidence>
<feature type="binding site" evidence="3">
    <location>
        <position position="284"/>
    </location>
    <ligand>
        <name>Mg(2+)</name>
        <dbReference type="ChEBI" id="CHEBI:18420"/>
        <label>1</label>
    </ligand>
</feature>
<dbReference type="OrthoDB" id="4871367at2"/>
<protein>
    <recommendedName>
        <fullName evidence="6">ADP-ribosylglycohydrolase</fullName>
    </recommendedName>
</protein>
<feature type="binding site" evidence="3">
    <location>
        <position position="286"/>
    </location>
    <ligand>
        <name>Mg(2+)</name>
        <dbReference type="ChEBI" id="CHEBI:18420"/>
        <label>1</label>
    </ligand>
</feature>
<evidence type="ECO:0000256" key="1">
    <source>
        <dbReference type="ARBA" id="ARBA00010702"/>
    </source>
</evidence>
<dbReference type="PANTHER" id="PTHR16222">
    <property type="entry name" value="ADP-RIBOSYLGLYCOHYDROLASE"/>
    <property type="match status" value="1"/>
</dbReference>
<keyword evidence="3" id="KW-0460">Magnesium</keyword>
<organism evidence="4 5">
    <name type="scientific">Segniliparus rugosus (strain ATCC BAA-974 / DSM 45345 / CCUG 50838 / CIP 108380 / JCM 13579 / CDC 945)</name>
    <dbReference type="NCBI Taxonomy" id="679197"/>
    <lineage>
        <taxon>Bacteria</taxon>
        <taxon>Bacillati</taxon>
        <taxon>Actinomycetota</taxon>
        <taxon>Actinomycetes</taxon>
        <taxon>Mycobacteriales</taxon>
        <taxon>Segniliparaceae</taxon>
        <taxon>Segniliparus</taxon>
    </lineage>
</organism>
<evidence type="ECO:0008006" key="6">
    <source>
        <dbReference type="Google" id="ProtNLM"/>
    </source>
</evidence>
<evidence type="ECO:0000256" key="2">
    <source>
        <dbReference type="ARBA" id="ARBA00022801"/>
    </source>
</evidence>
<dbReference type="STRING" id="679197.HMPREF9336_01394"/>
<dbReference type="eggNOG" id="COG1397">
    <property type="taxonomic scope" value="Bacteria"/>
</dbReference>
<dbReference type="RefSeq" id="WP_007468985.1">
    <property type="nucleotide sequence ID" value="NZ_KI391954.1"/>
</dbReference>
<dbReference type="InterPro" id="IPR036705">
    <property type="entry name" value="Ribosyl_crysJ1_sf"/>
</dbReference>
<feature type="binding site" evidence="3">
    <location>
        <position position="53"/>
    </location>
    <ligand>
        <name>Mg(2+)</name>
        <dbReference type="ChEBI" id="CHEBI:18420"/>
        <label>1</label>
    </ligand>
</feature>
<reference evidence="4 5" key="1">
    <citation type="journal article" date="2011" name="Stand. Genomic Sci.">
        <title>High quality draft genome sequence of Segniliparus rugosus CDC 945(T)= (ATCC BAA-974(T)).</title>
        <authorList>
            <person name="Earl A.M."/>
            <person name="Desjardins C.A."/>
            <person name="Fitzgerald M.G."/>
            <person name="Arachchi H.M."/>
            <person name="Zeng Q."/>
            <person name="Mehta T."/>
            <person name="Griggs A."/>
            <person name="Birren B.W."/>
            <person name="Toney N.C."/>
            <person name="Carr J."/>
            <person name="Posey J."/>
            <person name="Butler W.R."/>
        </authorList>
    </citation>
    <scope>NUCLEOTIDE SEQUENCE [LARGE SCALE GENOMIC DNA]</scope>
    <source>
        <strain evidence="5">ATCC BAA-974 / DSM 45345 / CCUG 50838 / CIP 108380 / JCM 13579 / CDC 945</strain>
    </source>
</reference>
<gene>
    <name evidence="4" type="ORF">HMPREF9336_01394</name>
</gene>
<evidence type="ECO:0000313" key="5">
    <source>
        <dbReference type="Proteomes" id="UP000004816"/>
    </source>
</evidence>
<dbReference type="PANTHER" id="PTHR16222:SF24">
    <property type="entry name" value="ADP-RIBOSYLHYDROLASE ARH3"/>
    <property type="match status" value="1"/>
</dbReference>
<accession>E5XPH2</accession>
<comment type="similarity">
    <text evidence="1">Belongs to the ADP-ribosylglycohydrolase family.</text>
</comment>
<dbReference type="EMBL" id="ACZI02000003">
    <property type="protein sequence ID" value="EFV13755.1"/>
    <property type="molecule type" value="Genomic_DNA"/>
</dbReference>
<keyword evidence="3" id="KW-0479">Metal-binding</keyword>
<comment type="caution">
    <text evidence="4">The sequence shown here is derived from an EMBL/GenBank/DDBJ whole genome shotgun (WGS) entry which is preliminary data.</text>
</comment>
<keyword evidence="5" id="KW-1185">Reference proteome</keyword>
<dbReference type="InterPro" id="IPR005502">
    <property type="entry name" value="Ribosyl_crysJ1"/>
</dbReference>
<feature type="binding site" evidence="3">
    <location>
        <position position="54"/>
    </location>
    <ligand>
        <name>Mg(2+)</name>
        <dbReference type="ChEBI" id="CHEBI:18420"/>
        <label>1</label>
    </ligand>
</feature>
<keyword evidence="2" id="KW-0378">Hydrolase</keyword>
<dbReference type="GO" id="GO:0046872">
    <property type="term" value="F:metal ion binding"/>
    <property type="evidence" value="ECO:0007669"/>
    <property type="project" value="UniProtKB-KW"/>
</dbReference>
<dbReference type="Proteomes" id="UP000004816">
    <property type="component" value="Unassembled WGS sequence"/>
</dbReference>
<dbReference type="GO" id="GO:0016787">
    <property type="term" value="F:hydrolase activity"/>
    <property type="evidence" value="ECO:0007669"/>
    <property type="project" value="UniProtKB-KW"/>
</dbReference>
<dbReference type="SUPFAM" id="SSF101478">
    <property type="entry name" value="ADP-ribosylglycohydrolase"/>
    <property type="match status" value="1"/>
</dbReference>
<dbReference type="Gene3D" id="1.10.4080.10">
    <property type="entry name" value="ADP-ribosylation/Crystallin J1"/>
    <property type="match status" value="1"/>
</dbReference>
<dbReference type="InterPro" id="IPR050792">
    <property type="entry name" value="ADP-ribosylglycohydrolase"/>
</dbReference>
<evidence type="ECO:0000256" key="3">
    <source>
        <dbReference type="PIRSR" id="PIRSR605502-1"/>
    </source>
</evidence>
<dbReference type="HOGENOM" id="CLU_024566_7_1_11"/>
<feature type="binding site" evidence="3">
    <location>
        <position position="52"/>
    </location>
    <ligand>
        <name>Mg(2+)</name>
        <dbReference type="ChEBI" id="CHEBI:18420"/>
        <label>1</label>
    </ligand>
</feature>
<name>E5XPH2_SEGRC</name>